<dbReference type="PANTHER" id="PTHR11011:SF45">
    <property type="entry name" value="FATTY ACYL-COA REDUCTASE CG8306-RELATED"/>
    <property type="match status" value="1"/>
</dbReference>
<dbReference type="InterPro" id="IPR026055">
    <property type="entry name" value="FAR"/>
</dbReference>
<dbReference type="AlphaFoldDB" id="A0A0M2UTX4"/>
<dbReference type="CDD" id="cd05263">
    <property type="entry name" value="MupV_like_SDR_e"/>
    <property type="match status" value="1"/>
</dbReference>
<comment type="caution">
    <text evidence="2">The sequence shown here is derived from an EMBL/GenBank/DDBJ whole genome shotgun (WGS) entry which is preliminary data.</text>
</comment>
<organism evidence="2 3">
    <name type="scientific">Candidatus Brocadia fulgida</name>
    <dbReference type="NCBI Taxonomy" id="380242"/>
    <lineage>
        <taxon>Bacteria</taxon>
        <taxon>Pseudomonadati</taxon>
        <taxon>Planctomycetota</taxon>
        <taxon>Candidatus Brocadiia</taxon>
        <taxon>Candidatus Brocadiales</taxon>
        <taxon>Candidatus Brocadiaceae</taxon>
        <taxon>Candidatus Brocadia</taxon>
    </lineage>
</organism>
<dbReference type="Gene3D" id="3.40.50.720">
    <property type="entry name" value="NAD(P)-binding Rossmann-like Domain"/>
    <property type="match status" value="1"/>
</dbReference>
<dbReference type="Pfam" id="PF07993">
    <property type="entry name" value="NAD_binding_4"/>
    <property type="match status" value="1"/>
</dbReference>
<accession>A0A0M2UTX4</accession>
<proteinExistence type="predicted"/>
<dbReference type="PANTHER" id="PTHR11011">
    <property type="entry name" value="MALE STERILITY PROTEIN 2-RELATED"/>
    <property type="match status" value="1"/>
</dbReference>
<keyword evidence="3" id="KW-1185">Reference proteome</keyword>
<evidence type="ECO:0000313" key="2">
    <source>
        <dbReference type="EMBL" id="KKO19513.1"/>
    </source>
</evidence>
<evidence type="ECO:0000313" key="3">
    <source>
        <dbReference type="Proteomes" id="UP000034954"/>
    </source>
</evidence>
<feature type="domain" description="Thioester reductase (TE)" evidence="1">
    <location>
        <begin position="18"/>
        <end position="276"/>
    </location>
</feature>
<protein>
    <recommendedName>
        <fullName evidence="1">Thioester reductase (TE) domain-containing protein</fullName>
    </recommendedName>
</protein>
<dbReference type="SUPFAM" id="SSF51735">
    <property type="entry name" value="NAD(P)-binding Rossmann-fold domains"/>
    <property type="match status" value="1"/>
</dbReference>
<dbReference type="InterPro" id="IPR036291">
    <property type="entry name" value="NAD(P)-bd_dom_sf"/>
</dbReference>
<dbReference type="InterPro" id="IPR013120">
    <property type="entry name" value="FAR_NAD-bd"/>
</dbReference>
<sequence>MKLKRNLRKNNNQKIILVTGATGFLGGCITRKLFEAGFHLKLLVRDSHQVKARERISEIIPSLRGAKPFSDRVELVDGDISHKYFGLNAKDYVRLSDMVDEVFHCAAATKFSYESDNMLVQTNVYGAEHVAWFCLSGKRKRLHHMSTAYVAGARRDTVFEHELEQNQIFNNNYEKSKFEAERLLQQFIARYRLPVTIYRPSIIVGDSMTGVTRNYDNIYVFGKGLHHLKNYEMRKNSRDTPGNNKKSAGYLSSLRIPGDKHATINLVPVDYVTQAIAAISGQEQSIHKTFQIVNPSPPTLGELAEWMSVATGIHRVRIVPRHEFQTQPETAEEAMYLKGTETFQPYMFGEPQFDSTNTRSMLSGTTIECPFITQESINRFIQYALSTNWGKKLPVTEKEWSPRHVESIKAP</sequence>
<reference evidence="2 3" key="1">
    <citation type="journal article" date="2013" name="BMC Microbiol.">
        <title>Identification of the type II cytochrome c maturation pathway in anammox bacteria by comparative genomics.</title>
        <authorList>
            <person name="Ferousi C."/>
            <person name="Speth D.R."/>
            <person name="Reimann J."/>
            <person name="Op den Camp H.J."/>
            <person name="Allen J.W."/>
            <person name="Keltjens J.T."/>
            <person name="Jetten M.S."/>
        </authorList>
    </citation>
    <scope>NUCLEOTIDE SEQUENCE [LARGE SCALE GENOMIC DNA]</scope>
    <source>
        <strain evidence="2">RU1</strain>
    </source>
</reference>
<gene>
    <name evidence="2" type="ORF">BROFUL_01773</name>
</gene>
<dbReference type="PROSITE" id="PS51257">
    <property type="entry name" value="PROKAR_LIPOPROTEIN"/>
    <property type="match status" value="1"/>
</dbReference>
<dbReference type="GO" id="GO:0080019">
    <property type="term" value="F:alcohol-forming very long-chain fatty acyl-CoA reductase activity"/>
    <property type="evidence" value="ECO:0007669"/>
    <property type="project" value="InterPro"/>
</dbReference>
<evidence type="ECO:0000259" key="1">
    <source>
        <dbReference type="Pfam" id="PF07993"/>
    </source>
</evidence>
<dbReference type="Proteomes" id="UP000034954">
    <property type="component" value="Unassembled WGS sequence"/>
</dbReference>
<name>A0A0M2UTX4_9BACT</name>
<dbReference type="EMBL" id="LAQJ01000185">
    <property type="protein sequence ID" value="KKO19513.1"/>
    <property type="molecule type" value="Genomic_DNA"/>
</dbReference>
<dbReference type="GO" id="GO:0035336">
    <property type="term" value="P:long-chain fatty-acyl-CoA metabolic process"/>
    <property type="evidence" value="ECO:0007669"/>
    <property type="project" value="TreeGrafter"/>
</dbReference>